<reference evidence="2 3" key="1">
    <citation type="submission" date="2016-03" db="EMBL/GenBank/DDBJ databases">
        <title>Comparative genomics of Pseudogymnoascus destructans, the fungus causing white-nose syndrome of bats.</title>
        <authorList>
            <person name="Palmer J.M."/>
            <person name="Drees K.P."/>
            <person name="Foster J.T."/>
            <person name="Lindner D.L."/>
        </authorList>
    </citation>
    <scope>NUCLEOTIDE SEQUENCE [LARGE SCALE GENOMIC DNA]</scope>
    <source>
        <strain evidence="2 3">UAMH 10579</strain>
    </source>
</reference>
<dbReference type="GO" id="GO:0005524">
    <property type="term" value="F:ATP binding"/>
    <property type="evidence" value="ECO:0007669"/>
    <property type="project" value="InterPro"/>
</dbReference>
<dbReference type="PANTHER" id="PTHR37542">
    <property type="entry name" value="HELO DOMAIN-CONTAINING PROTEIN-RELATED"/>
    <property type="match status" value="1"/>
</dbReference>
<dbReference type="Gene3D" id="1.10.510.10">
    <property type="entry name" value="Transferase(Phosphotransferase) domain 1"/>
    <property type="match status" value="1"/>
</dbReference>
<dbReference type="Proteomes" id="UP000091956">
    <property type="component" value="Unassembled WGS sequence"/>
</dbReference>
<dbReference type="PROSITE" id="PS50011">
    <property type="entry name" value="PROTEIN_KINASE_DOM"/>
    <property type="match status" value="1"/>
</dbReference>
<dbReference type="InterPro" id="IPR000719">
    <property type="entry name" value="Prot_kinase_dom"/>
</dbReference>
<gene>
    <name evidence="2" type="ORF">VE01_03679</name>
</gene>
<dbReference type="GeneID" id="28837065"/>
<name>A0A1B8GQK9_9PEZI</name>
<dbReference type="SUPFAM" id="SSF56112">
    <property type="entry name" value="Protein kinase-like (PK-like)"/>
    <property type="match status" value="1"/>
</dbReference>
<dbReference type="InterPro" id="IPR011009">
    <property type="entry name" value="Kinase-like_dom_sf"/>
</dbReference>
<sequence length="543" mass="61646">MELGTGLALVAFADQCIKYGTKLVKRCKSYRHAVDEARAFLVTIEHNWRKTESQIKFLKSIATTLDEDYLEMQSILLSELEGQLKTATLTLDQLIEKSKRGKSRTESNIIDRMKSLVVMTPGQKIKYAFEKGTLQDLVNGLEKWQGRFDPCWMLIMRIESRSIDNELSRETQKPPAQQIPFIMAAKEMRDAVHATLVENPAVEVPIWLDADSYHSSNDVIEFSPISIHLSKSTGNSLMIETMRCNIRSDIDRTTKDARDLAQILHKINSPNFGLLKCQGIIKESETVTDQFGHPKALPTFSFVFEIPKDFRNPRTLRGILQEAAPFPLNERLDLARQLTYSVLYIHSARFVHKSIRPETILVFENETSSIGAPFLVGFEKFRPADGHTYLIGDESWEKNLYRHPTRQGILPEEQYKMQHDVYSIGVVLLEIGLWTSLVTYPQISSPNTEGNIPVASEYVNLVSPGKEKDPRLRAFRDKEMLENLAERELPHRLGRKYTDMVLLCLRSLDNLETGIPGGVDKDGIGIGVSFVETVLELIHGISL</sequence>
<proteinExistence type="predicted"/>
<dbReference type="RefSeq" id="XP_059319826.1">
    <property type="nucleotide sequence ID" value="XM_059463557.1"/>
</dbReference>
<dbReference type="AlphaFoldDB" id="A0A1B8GQK9"/>
<evidence type="ECO:0000259" key="1">
    <source>
        <dbReference type="PROSITE" id="PS50011"/>
    </source>
</evidence>
<dbReference type="EMBL" id="KV460218">
    <property type="protein sequence ID" value="OBT98115.2"/>
    <property type="molecule type" value="Genomic_DNA"/>
</dbReference>
<dbReference type="PANTHER" id="PTHR37542:SF1">
    <property type="entry name" value="PRION-INHIBITION AND PROPAGATION HELO DOMAIN-CONTAINING PROTEIN"/>
    <property type="match status" value="1"/>
</dbReference>
<evidence type="ECO:0000313" key="3">
    <source>
        <dbReference type="Proteomes" id="UP000091956"/>
    </source>
</evidence>
<dbReference type="GO" id="GO:0004672">
    <property type="term" value="F:protein kinase activity"/>
    <property type="evidence" value="ECO:0007669"/>
    <property type="project" value="InterPro"/>
</dbReference>
<reference evidence="3" key="2">
    <citation type="journal article" date="2018" name="Nat. Commun.">
        <title>Extreme sensitivity to ultraviolet light in the fungal pathogen causing white-nose syndrome of bats.</title>
        <authorList>
            <person name="Palmer J.M."/>
            <person name="Drees K.P."/>
            <person name="Foster J.T."/>
            <person name="Lindner D.L."/>
        </authorList>
    </citation>
    <scope>NUCLEOTIDE SEQUENCE [LARGE SCALE GENOMIC DNA]</scope>
    <source>
        <strain evidence="3">UAMH 10579</strain>
    </source>
</reference>
<protein>
    <recommendedName>
        <fullName evidence="1">Protein kinase domain-containing protein</fullName>
    </recommendedName>
</protein>
<keyword evidence="3" id="KW-1185">Reference proteome</keyword>
<evidence type="ECO:0000313" key="2">
    <source>
        <dbReference type="EMBL" id="OBT98115.2"/>
    </source>
</evidence>
<organism evidence="2 3">
    <name type="scientific">Pseudogymnoascus verrucosus</name>
    <dbReference type="NCBI Taxonomy" id="342668"/>
    <lineage>
        <taxon>Eukaryota</taxon>
        <taxon>Fungi</taxon>
        <taxon>Dikarya</taxon>
        <taxon>Ascomycota</taxon>
        <taxon>Pezizomycotina</taxon>
        <taxon>Leotiomycetes</taxon>
        <taxon>Thelebolales</taxon>
        <taxon>Thelebolaceae</taxon>
        <taxon>Pseudogymnoascus</taxon>
    </lineage>
</organism>
<accession>A0A1B8GQK9</accession>
<feature type="domain" description="Protein kinase" evidence="1">
    <location>
        <begin position="202"/>
        <end position="503"/>
    </location>
</feature>